<dbReference type="RefSeq" id="WP_154779472.1">
    <property type="nucleotide sequence ID" value="NZ_WMBC01000001.1"/>
</dbReference>
<reference evidence="1 2" key="1">
    <citation type="submission" date="2019-11" db="EMBL/GenBank/DDBJ databases">
        <title>Draft genome sequence of Blautia luti DSM 14534T, isolated from human stool.</title>
        <authorList>
            <person name="Ortiz R."/>
            <person name="Melis-Arcos F."/>
            <person name="Covarrubias P."/>
            <person name="Cardenas J.P."/>
            <person name="Perez-Donoso J."/>
            <person name="Almonacid D."/>
        </authorList>
    </citation>
    <scope>NUCLEOTIDE SEQUENCE [LARGE SCALE GENOMIC DNA]</scope>
    <source>
        <strain evidence="1 2">DSM 14534</strain>
    </source>
</reference>
<name>A0A844GFD3_9FIRM</name>
<dbReference type="EMBL" id="WMBC01000001">
    <property type="protein sequence ID" value="MTD59799.1"/>
    <property type="molecule type" value="Genomic_DNA"/>
</dbReference>
<evidence type="ECO:0000313" key="1">
    <source>
        <dbReference type="EMBL" id="MTD59799.1"/>
    </source>
</evidence>
<protein>
    <submittedName>
        <fullName evidence="1">Uncharacterized protein</fullName>
    </submittedName>
</protein>
<proteinExistence type="predicted"/>
<accession>A0A844GFD3</accession>
<sequence>MNTDNMIFGCVQIEKIREKVYNRKQRYASCVFLKWFTQKEQNLEFGCESAYLPVLKEANSVEALNEALNK</sequence>
<comment type="caution">
    <text evidence="1">The sequence shown here is derived from an EMBL/GenBank/DDBJ whole genome shotgun (WGS) entry which is preliminary data.</text>
</comment>
<gene>
    <name evidence="1" type="ORF">GKZ57_00560</name>
</gene>
<dbReference type="AlphaFoldDB" id="A0A844GFD3"/>
<organism evidence="1 2">
    <name type="scientific">Blautia luti DSM 14534 = JCM 17040</name>
    <dbReference type="NCBI Taxonomy" id="649762"/>
    <lineage>
        <taxon>Bacteria</taxon>
        <taxon>Bacillati</taxon>
        <taxon>Bacillota</taxon>
        <taxon>Clostridia</taxon>
        <taxon>Lachnospirales</taxon>
        <taxon>Lachnospiraceae</taxon>
        <taxon>Blautia</taxon>
    </lineage>
</organism>
<evidence type="ECO:0000313" key="2">
    <source>
        <dbReference type="Proteomes" id="UP000437824"/>
    </source>
</evidence>
<dbReference type="Proteomes" id="UP000437824">
    <property type="component" value="Unassembled WGS sequence"/>
</dbReference>